<dbReference type="InterPro" id="IPR043502">
    <property type="entry name" value="DNA/RNA_pol_sf"/>
</dbReference>
<dbReference type="PANTHER" id="PTHR10102:SF0">
    <property type="entry name" value="DNA-DIRECTED RNA POLYMERASE, MITOCHONDRIAL"/>
    <property type="match status" value="1"/>
</dbReference>
<feature type="compositionally biased region" description="Low complexity" evidence="10">
    <location>
        <begin position="12"/>
        <end position="23"/>
    </location>
</feature>
<dbReference type="PANTHER" id="PTHR10102">
    <property type="entry name" value="DNA-DIRECTED RNA POLYMERASE, MITOCHONDRIAL"/>
    <property type="match status" value="1"/>
</dbReference>
<dbReference type="GeneID" id="6010566"/>
<dbReference type="RefSeq" id="XP_001834061.2">
    <property type="nucleotide sequence ID" value="XM_001834009.2"/>
</dbReference>
<evidence type="ECO:0000313" key="12">
    <source>
        <dbReference type="EMBL" id="EAU87753.2"/>
    </source>
</evidence>
<dbReference type="FunFam" id="1.10.287.280:FF:000001">
    <property type="entry name" value="DNA-directed RNA polymerase"/>
    <property type="match status" value="1"/>
</dbReference>
<feature type="region of interest" description="Disordered" evidence="10">
    <location>
        <begin position="1"/>
        <end position="82"/>
    </location>
</feature>
<name>A8NIS4_COPC7</name>
<comment type="caution">
    <text evidence="12">The sequence shown here is derived from an EMBL/GenBank/DDBJ whole genome shotgun (WGS) entry which is preliminary data.</text>
</comment>
<comment type="similarity">
    <text evidence="1 9">Belongs to the phage and mitochondrial RNA polymerase family.</text>
</comment>
<feature type="compositionally biased region" description="Low complexity" evidence="10">
    <location>
        <begin position="38"/>
        <end position="55"/>
    </location>
</feature>
<comment type="catalytic activity">
    <reaction evidence="8 9">
        <text>RNA(n) + a ribonucleoside 5'-triphosphate = RNA(n+1) + diphosphate</text>
        <dbReference type="Rhea" id="RHEA:21248"/>
        <dbReference type="Rhea" id="RHEA-COMP:14527"/>
        <dbReference type="Rhea" id="RHEA-COMP:17342"/>
        <dbReference type="ChEBI" id="CHEBI:33019"/>
        <dbReference type="ChEBI" id="CHEBI:61557"/>
        <dbReference type="ChEBI" id="CHEBI:140395"/>
        <dbReference type="EC" id="2.7.7.6"/>
    </reaction>
</comment>
<dbReference type="GO" id="GO:0001018">
    <property type="term" value="F:mitochondrial promoter sequence-specific DNA binding"/>
    <property type="evidence" value="ECO:0007669"/>
    <property type="project" value="TreeGrafter"/>
</dbReference>
<dbReference type="Pfam" id="PF00940">
    <property type="entry name" value="RNA_pol"/>
    <property type="match status" value="1"/>
</dbReference>
<dbReference type="Gene3D" id="1.25.40.10">
    <property type="entry name" value="Tetratricopeptide repeat domain"/>
    <property type="match status" value="1"/>
</dbReference>
<dbReference type="Pfam" id="PF14700">
    <property type="entry name" value="RPOL_N"/>
    <property type="match status" value="1"/>
</dbReference>
<evidence type="ECO:0000256" key="6">
    <source>
        <dbReference type="ARBA" id="ARBA00022946"/>
    </source>
</evidence>
<keyword evidence="7 9" id="KW-0804">Transcription</keyword>
<dbReference type="PROSITE" id="PS00489">
    <property type="entry name" value="RNA_POL_PHAGE_2"/>
    <property type="match status" value="1"/>
</dbReference>
<dbReference type="InParanoid" id="A8NIS4"/>
<dbReference type="InterPro" id="IPR029262">
    <property type="entry name" value="RPOL_N"/>
</dbReference>
<dbReference type="HOGENOM" id="CLU_003364_1_1_1"/>
<evidence type="ECO:0000256" key="7">
    <source>
        <dbReference type="ARBA" id="ARBA00023163"/>
    </source>
</evidence>
<gene>
    <name evidence="12" type="ORF">CC1G_11031</name>
</gene>
<reference evidence="12 13" key="1">
    <citation type="journal article" date="2010" name="Proc. Natl. Acad. Sci. U.S.A.">
        <title>Insights into evolution of multicellular fungi from the assembled chromosomes of the mushroom Coprinopsis cinerea (Coprinus cinereus).</title>
        <authorList>
            <person name="Stajich J.E."/>
            <person name="Wilke S.K."/>
            <person name="Ahren D."/>
            <person name="Au C.H."/>
            <person name="Birren B.W."/>
            <person name="Borodovsky M."/>
            <person name="Burns C."/>
            <person name="Canback B."/>
            <person name="Casselton L.A."/>
            <person name="Cheng C.K."/>
            <person name="Deng J."/>
            <person name="Dietrich F.S."/>
            <person name="Fargo D.C."/>
            <person name="Farman M.L."/>
            <person name="Gathman A.C."/>
            <person name="Goldberg J."/>
            <person name="Guigo R."/>
            <person name="Hoegger P.J."/>
            <person name="Hooker J.B."/>
            <person name="Huggins A."/>
            <person name="James T.Y."/>
            <person name="Kamada T."/>
            <person name="Kilaru S."/>
            <person name="Kodira C."/>
            <person name="Kues U."/>
            <person name="Kupfer D."/>
            <person name="Kwan H.S."/>
            <person name="Lomsadze A."/>
            <person name="Li W."/>
            <person name="Lilly W.W."/>
            <person name="Ma L.J."/>
            <person name="Mackey A.J."/>
            <person name="Manning G."/>
            <person name="Martin F."/>
            <person name="Muraguchi H."/>
            <person name="Natvig D.O."/>
            <person name="Palmerini H."/>
            <person name="Ramesh M.A."/>
            <person name="Rehmeyer C.J."/>
            <person name="Roe B.A."/>
            <person name="Shenoy N."/>
            <person name="Stanke M."/>
            <person name="Ter-Hovhannisyan V."/>
            <person name="Tunlid A."/>
            <person name="Velagapudi R."/>
            <person name="Vision T.J."/>
            <person name="Zeng Q."/>
            <person name="Zolan M.E."/>
            <person name="Pukkila P.J."/>
        </authorList>
    </citation>
    <scope>NUCLEOTIDE SEQUENCE [LARGE SCALE GENOMIC DNA]</scope>
    <source>
        <strain evidence="13">Okayama-7 / 130 / ATCC MYA-4618 / FGSC 9003</strain>
    </source>
</reference>
<keyword evidence="6" id="KW-0809">Transit peptide</keyword>
<dbReference type="EC" id="2.7.7.6" evidence="2 9"/>
<accession>A8NIS4</accession>
<dbReference type="STRING" id="240176.A8NIS4"/>
<evidence type="ECO:0000256" key="3">
    <source>
        <dbReference type="ARBA" id="ARBA00022478"/>
    </source>
</evidence>
<dbReference type="Gene3D" id="1.10.1320.10">
    <property type="entry name" value="DNA-directed RNA polymerase, N-terminal domain"/>
    <property type="match status" value="1"/>
</dbReference>
<dbReference type="eggNOG" id="KOG1038">
    <property type="taxonomic scope" value="Eukaryota"/>
</dbReference>
<evidence type="ECO:0000256" key="9">
    <source>
        <dbReference type="RuleBase" id="RU003805"/>
    </source>
</evidence>
<dbReference type="Gene3D" id="1.10.150.20">
    <property type="entry name" value="5' to 3' exonuclease, C-terminal subdomain"/>
    <property type="match status" value="1"/>
</dbReference>
<sequence length="1341" mass="149885">MLSRTAHRLETSLLLSRQSLPRPARFPPPQRHQHRPARQYSTPSTPSRAPATATAQLPTHDFPAYMQPSTSSSGQSSSQKLGSSDILSPFLARLEYTILPTPLPTDEHKHDPVFVSTAVQDQIAVMDACLRDLYNVKRGKGLFERLRAENRAVLHTDIYNNVLSAYMGMAERTELSKPRQEWFVDAWTLFHSMVSGKEGIAPNSSTFARMIAGYHHLKDSLMDLSVPDRIPQPSYGAFLSMMERAHVDAVEVLANPLIPDEVAPTIVSEFSKAALDANKIDIVNELAKATVIASGQADTVPEAMATRKPLKDGSFADVPFNIKNLRDHLANVAFARQTLPDNIIDRQRHLELSAYTMEEGRMKAQHETLDQLGIDTRFRDKVLQEMMYGWHEKLKKRVAELVSQIEKEEAAGKYRLKPKAELAPYLALVQPERLSMITILEAMRLCGSGGVASGMKSTRALVSIGKAVEMEYKARVCRKNRIVIPDVSRPDTQDVFSSLGYSNLHERRLAAAKQMTAGESWTAPWSQTTRAQIGALLMEVLMQVATVPQTAVNEETGEVLTEEHPAFFHSYEYMRGTKLGVIKVNHAVSERIAKDVLKGTIHPRHLPMLHPPKPWVRANEGGYLYTKTPLMRYKECVEQEKYLHEAIRKGNMEAVMAGLNVLGRTPWKINKKIFDVVLTIWNSGEGVGKLPPAKLDEPEPQPPPEGENDVRARAIYLQHHKQWSQNVANNHSERCSTNYKIEIARAFLDETIYFPHNLDFRGRAYPLPPHLNHIGDDLSRGLLLFQEAKPLGERGLRWMKIHLANLYGFDKADFDERVHWVHDRLDDIKDSAKNPLTGRGWWKKADDPFQCLATCMELTEALESPDPLAYKSCLPVHQDGTCNGLQHYAAMGGDAQGAQQVNLAASDRPSDVYTFVGNKVDKLVNEDAAKGDRLAQLLQGKITRKVVKQTVMTTVYGVTFVGARDQIEGQLIDRGDIPLEECWNVAGYLAKKVLHCIGDTFHGARSIQNWLNLCARLISKSVSPDRFAQATEKYTKKKEAAKASKAKRKAAESEEAAGVEVAPAVGKKSKNKTVDVAKLIKKEQMTSVIWTTALGLPVVQPYRKTSRKQIMTNIQSVFISDPNIPNEVNAVKQASAFPPNFVHSLDATHMLLSALECNNQKLTFASVHDSYWTHACDVDAMSEIIRDTFIELHSTDVLGRLYNEFKQRYKGYLIPAYYLQSQETLQHKLYEAGTRLKVRPGQNLAGLEKLIEVSESDSEVSTVKEENLLGPSATKEEVVKAAEELAASDAEEEGGGRGAKKPIPNPELVNKFLDVTELFPPLPEKGSFNVADIRKSAYFFS</sequence>
<dbReference type="PROSITE" id="PS00900">
    <property type="entry name" value="RNA_POL_PHAGE_1"/>
    <property type="match status" value="1"/>
</dbReference>
<dbReference type="EMBL" id="AACS02000010">
    <property type="protein sequence ID" value="EAU87753.2"/>
    <property type="molecule type" value="Genomic_DNA"/>
</dbReference>
<evidence type="ECO:0000256" key="10">
    <source>
        <dbReference type="SAM" id="MobiDB-lite"/>
    </source>
</evidence>
<dbReference type="Gene3D" id="1.10.287.280">
    <property type="match status" value="1"/>
</dbReference>
<dbReference type="SUPFAM" id="SSF56672">
    <property type="entry name" value="DNA/RNA polymerases"/>
    <property type="match status" value="1"/>
</dbReference>
<feature type="region of interest" description="Disordered" evidence="10">
    <location>
        <begin position="689"/>
        <end position="708"/>
    </location>
</feature>
<keyword evidence="3 9" id="KW-0240">DNA-directed RNA polymerase</keyword>
<dbReference type="OrthoDB" id="276422at2759"/>
<evidence type="ECO:0000256" key="1">
    <source>
        <dbReference type="ARBA" id="ARBA00009493"/>
    </source>
</evidence>
<keyword evidence="5 9" id="KW-0548">Nucleotidyltransferase</keyword>
<evidence type="ECO:0000256" key="2">
    <source>
        <dbReference type="ARBA" id="ARBA00012418"/>
    </source>
</evidence>
<feature type="region of interest" description="Disordered" evidence="10">
    <location>
        <begin position="1285"/>
        <end position="1306"/>
    </location>
</feature>
<organism evidence="12 13">
    <name type="scientific">Coprinopsis cinerea (strain Okayama-7 / 130 / ATCC MYA-4618 / FGSC 9003)</name>
    <name type="common">Inky cap fungus</name>
    <name type="synonym">Hormographiella aspergillata</name>
    <dbReference type="NCBI Taxonomy" id="240176"/>
    <lineage>
        <taxon>Eukaryota</taxon>
        <taxon>Fungi</taxon>
        <taxon>Dikarya</taxon>
        <taxon>Basidiomycota</taxon>
        <taxon>Agaricomycotina</taxon>
        <taxon>Agaricomycetes</taxon>
        <taxon>Agaricomycetidae</taxon>
        <taxon>Agaricales</taxon>
        <taxon>Agaricineae</taxon>
        <taxon>Psathyrellaceae</taxon>
        <taxon>Coprinopsis</taxon>
    </lineage>
</organism>
<comment type="function">
    <text evidence="9">DNA-dependent RNA polymerase catalyzes the transcription of DNA into RNA using the four ribonucleoside triphosphates as substrates.</text>
</comment>
<dbReference type="VEuPathDB" id="FungiDB:CC1G_11031"/>
<evidence type="ECO:0000256" key="4">
    <source>
        <dbReference type="ARBA" id="ARBA00022679"/>
    </source>
</evidence>
<dbReference type="KEGG" id="cci:CC1G_11031"/>
<dbReference type="Proteomes" id="UP000001861">
    <property type="component" value="Unassembled WGS sequence"/>
</dbReference>
<dbReference type="GO" id="GO:0003899">
    <property type="term" value="F:DNA-directed RNA polymerase activity"/>
    <property type="evidence" value="ECO:0007669"/>
    <property type="project" value="UniProtKB-EC"/>
</dbReference>
<proteinExistence type="inferred from homology"/>
<keyword evidence="13" id="KW-1185">Reference proteome</keyword>
<dbReference type="FunCoup" id="A8NIS4">
    <property type="interactions" value="141"/>
</dbReference>
<dbReference type="InterPro" id="IPR002092">
    <property type="entry name" value="DNA-dir_Rpol_phage-type"/>
</dbReference>
<dbReference type="InterPro" id="IPR046950">
    <property type="entry name" value="DNA-dir_Rpol_C_phage-type"/>
</dbReference>
<protein>
    <recommendedName>
        <fullName evidence="2 9">DNA-directed RNA polymerase</fullName>
        <ecNumber evidence="2 9">2.7.7.6</ecNumber>
    </recommendedName>
</protein>
<dbReference type="InterPro" id="IPR011990">
    <property type="entry name" value="TPR-like_helical_dom_sf"/>
</dbReference>
<dbReference type="GO" id="GO:0034245">
    <property type="term" value="C:mitochondrial DNA-directed RNA polymerase complex"/>
    <property type="evidence" value="ECO:0007669"/>
    <property type="project" value="TreeGrafter"/>
</dbReference>
<dbReference type="InterPro" id="IPR037159">
    <property type="entry name" value="RNA_POL_N_sf"/>
</dbReference>
<dbReference type="GO" id="GO:0006390">
    <property type="term" value="P:mitochondrial transcription"/>
    <property type="evidence" value="ECO:0007669"/>
    <property type="project" value="TreeGrafter"/>
</dbReference>
<dbReference type="Gene3D" id="1.10.287.260">
    <property type="match status" value="1"/>
</dbReference>
<dbReference type="InterPro" id="IPR024075">
    <property type="entry name" value="DNA-dir_RNA_pol_helix_hairp_sf"/>
</dbReference>
<dbReference type="OMA" id="WMWEWHT"/>
<feature type="compositionally biased region" description="Low complexity" evidence="10">
    <location>
        <begin position="69"/>
        <end position="82"/>
    </location>
</feature>
<feature type="domain" description="DNA-directed RNA polymerase N-terminal" evidence="11">
    <location>
        <begin position="345"/>
        <end position="664"/>
    </location>
</feature>
<dbReference type="SMART" id="SM01311">
    <property type="entry name" value="RPOL_N"/>
    <property type="match status" value="1"/>
</dbReference>
<evidence type="ECO:0000256" key="5">
    <source>
        <dbReference type="ARBA" id="ARBA00022695"/>
    </source>
</evidence>
<evidence type="ECO:0000256" key="8">
    <source>
        <dbReference type="ARBA" id="ARBA00048552"/>
    </source>
</evidence>
<evidence type="ECO:0000259" key="11">
    <source>
        <dbReference type="SMART" id="SM01311"/>
    </source>
</evidence>
<keyword evidence="4 9" id="KW-0808">Transferase</keyword>
<evidence type="ECO:0000313" key="13">
    <source>
        <dbReference type="Proteomes" id="UP000001861"/>
    </source>
</evidence>